<dbReference type="EC" id="2.3.1.-" evidence="1"/>
<keyword evidence="1" id="KW-0012">Acyltransferase</keyword>
<keyword evidence="1" id="KW-0808">Transferase</keyword>
<keyword evidence="2" id="KW-1185">Reference proteome</keyword>
<proteinExistence type="predicted"/>
<gene>
    <name evidence="1" type="ORF">RV045_07115</name>
</gene>
<reference evidence="1" key="1">
    <citation type="submission" date="2023-10" db="EMBL/GenBank/DDBJ databases">
        <title>Amphibacter perezi, gen. nov., sp. nov. a novel taxa of the family Comamonadaceae, class Betaproteobacteria isolated from the skin microbiota of Pelophylax perezi from different populations.</title>
        <authorList>
            <person name="Costa S."/>
            <person name="Proenca D.N."/>
            <person name="Lopes I."/>
            <person name="Morais P.V."/>
        </authorList>
    </citation>
    <scope>NUCLEOTIDE SEQUENCE</scope>
    <source>
        <strain evidence="1">SL12-8</strain>
    </source>
</reference>
<dbReference type="EMBL" id="JAWDIE010000009">
    <property type="protein sequence ID" value="MEJ7138198.1"/>
    <property type="molecule type" value="Genomic_DNA"/>
</dbReference>
<accession>A0ACC6P1T7</accession>
<organism evidence="1 2">
    <name type="scientific">Amphibiibacter pelophylacis</name>
    <dbReference type="NCBI Taxonomy" id="1799477"/>
    <lineage>
        <taxon>Bacteria</taxon>
        <taxon>Pseudomonadati</taxon>
        <taxon>Pseudomonadota</taxon>
        <taxon>Betaproteobacteria</taxon>
        <taxon>Burkholderiales</taxon>
        <taxon>Sphaerotilaceae</taxon>
        <taxon>Amphibiibacter</taxon>
    </lineage>
</organism>
<name>A0ACC6P1T7_9BURK</name>
<sequence length="247" mass="27341">MSDHMINSAFRNLLRNVHDALPPRIQTRISEMRSHGRVSVGRGAYIHHSVQILGRSFVGIGSNSVLSQDCWLNVNHRHGDDLAIEVGDHCFIGRRNFFSSGKRIEIGHYVLTANDCHFLGSSHIVNEPLRPCITTGTTDSDIIKVGHNTFFGVGARVLGHVTIGHGCVIGACALVTGDIPPFSQVAGFPATVRRRYSFPRRTWVRSADFTALDEEALPDSDNYLKQIREYQDPRMPYLAAGSDMGQC</sequence>
<comment type="caution">
    <text evidence="1">The sequence shown here is derived from an EMBL/GenBank/DDBJ whole genome shotgun (WGS) entry which is preliminary data.</text>
</comment>
<evidence type="ECO:0000313" key="2">
    <source>
        <dbReference type="Proteomes" id="UP001364695"/>
    </source>
</evidence>
<evidence type="ECO:0000313" key="1">
    <source>
        <dbReference type="EMBL" id="MEJ7138198.1"/>
    </source>
</evidence>
<protein>
    <submittedName>
        <fullName evidence="1">Acyltransferase</fullName>
        <ecNumber evidence="1">2.3.1.-</ecNumber>
    </submittedName>
</protein>
<dbReference type="Proteomes" id="UP001364695">
    <property type="component" value="Unassembled WGS sequence"/>
</dbReference>